<dbReference type="InterPro" id="IPR039426">
    <property type="entry name" value="TonB-dep_rcpt-like"/>
</dbReference>
<proteinExistence type="inferred from homology"/>
<keyword evidence="3 10" id="KW-1134">Transmembrane beta strand</keyword>
<dbReference type="InterPro" id="IPR012910">
    <property type="entry name" value="Plug_dom"/>
</dbReference>
<keyword evidence="7 10" id="KW-0472">Membrane</keyword>
<accession>A0A6N8JBN6</accession>
<keyword evidence="15" id="KW-1185">Reference proteome</keyword>
<dbReference type="GO" id="GO:0009279">
    <property type="term" value="C:cell outer membrane"/>
    <property type="evidence" value="ECO:0007669"/>
    <property type="project" value="UniProtKB-SubCell"/>
</dbReference>
<dbReference type="EMBL" id="WRXO01000003">
    <property type="protein sequence ID" value="MVT41689.1"/>
    <property type="molecule type" value="Genomic_DNA"/>
</dbReference>
<dbReference type="PANTHER" id="PTHR30069:SF29">
    <property type="entry name" value="HEMOGLOBIN AND HEMOGLOBIN-HAPTOGLOBIN-BINDING PROTEIN 1-RELATED"/>
    <property type="match status" value="1"/>
</dbReference>
<dbReference type="InterPro" id="IPR000531">
    <property type="entry name" value="Beta-barrel_TonB"/>
</dbReference>
<evidence type="ECO:0000313" key="14">
    <source>
        <dbReference type="EMBL" id="MVT41689.1"/>
    </source>
</evidence>
<dbReference type="RefSeq" id="WP_157300320.1">
    <property type="nucleotide sequence ID" value="NZ_BAAAZB010000006.1"/>
</dbReference>
<comment type="similarity">
    <text evidence="10 11">Belongs to the TonB-dependent receptor family.</text>
</comment>
<evidence type="ECO:0000256" key="2">
    <source>
        <dbReference type="ARBA" id="ARBA00022448"/>
    </source>
</evidence>
<keyword evidence="2 10" id="KW-0813">Transport</keyword>
<keyword evidence="6 11" id="KW-0798">TonB box</keyword>
<dbReference type="OrthoDB" id="1109239at2"/>
<dbReference type="Gene3D" id="2.40.170.20">
    <property type="entry name" value="TonB-dependent receptor, beta-barrel domain"/>
    <property type="match status" value="1"/>
</dbReference>
<evidence type="ECO:0000256" key="11">
    <source>
        <dbReference type="RuleBase" id="RU003357"/>
    </source>
</evidence>
<dbReference type="PANTHER" id="PTHR30069">
    <property type="entry name" value="TONB-DEPENDENT OUTER MEMBRANE RECEPTOR"/>
    <property type="match status" value="1"/>
</dbReference>
<evidence type="ECO:0000259" key="13">
    <source>
        <dbReference type="Pfam" id="PF07715"/>
    </source>
</evidence>
<keyword evidence="5" id="KW-0732">Signal</keyword>
<dbReference type="SUPFAM" id="SSF49464">
    <property type="entry name" value="Carboxypeptidase regulatory domain-like"/>
    <property type="match status" value="1"/>
</dbReference>
<dbReference type="InterPro" id="IPR008969">
    <property type="entry name" value="CarboxyPept-like_regulatory"/>
</dbReference>
<dbReference type="AlphaFoldDB" id="A0A6N8JBN6"/>
<evidence type="ECO:0000256" key="8">
    <source>
        <dbReference type="ARBA" id="ARBA00023170"/>
    </source>
</evidence>
<protein>
    <submittedName>
        <fullName evidence="14">TonB-dependent receptor plug domain-containing protein</fullName>
    </submittedName>
</protein>
<dbReference type="Proteomes" id="UP000468388">
    <property type="component" value="Unassembled WGS sequence"/>
</dbReference>
<evidence type="ECO:0000256" key="4">
    <source>
        <dbReference type="ARBA" id="ARBA00022692"/>
    </source>
</evidence>
<name>A0A6N8JBN6_9BACT</name>
<organism evidence="14 15">
    <name type="scientific">Chitinophaga oryziterrae</name>
    <dbReference type="NCBI Taxonomy" id="1031224"/>
    <lineage>
        <taxon>Bacteria</taxon>
        <taxon>Pseudomonadati</taxon>
        <taxon>Bacteroidota</taxon>
        <taxon>Chitinophagia</taxon>
        <taxon>Chitinophagales</taxon>
        <taxon>Chitinophagaceae</taxon>
        <taxon>Chitinophaga</taxon>
    </lineage>
</organism>
<dbReference type="GO" id="GO:0044718">
    <property type="term" value="P:siderophore transmembrane transport"/>
    <property type="evidence" value="ECO:0007669"/>
    <property type="project" value="TreeGrafter"/>
</dbReference>
<dbReference type="SUPFAM" id="SSF56935">
    <property type="entry name" value="Porins"/>
    <property type="match status" value="1"/>
</dbReference>
<evidence type="ECO:0000313" key="15">
    <source>
        <dbReference type="Proteomes" id="UP000468388"/>
    </source>
</evidence>
<dbReference type="InterPro" id="IPR037066">
    <property type="entry name" value="Plug_dom_sf"/>
</dbReference>
<keyword evidence="9 10" id="KW-0998">Cell outer membrane</keyword>
<evidence type="ECO:0000256" key="10">
    <source>
        <dbReference type="PROSITE-ProRule" id="PRU01360"/>
    </source>
</evidence>
<comment type="subcellular location">
    <subcellularLocation>
        <location evidence="1 10">Cell outer membrane</location>
        <topology evidence="1 10">Multi-pass membrane protein</topology>
    </subcellularLocation>
</comment>
<dbReference type="Gene3D" id="2.170.130.10">
    <property type="entry name" value="TonB-dependent receptor, plug domain"/>
    <property type="match status" value="1"/>
</dbReference>
<dbReference type="Pfam" id="PF07715">
    <property type="entry name" value="Plug"/>
    <property type="match status" value="1"/>
</dbReference>
<sequence>MKRYTFITICTLYTFSLQAQQQNTIITKDSETKQVLPGVTVQVKSTALSFVSDSLGITILTHVPAGRQTLVFSYIGHETKEQTFDFPLGKAMEVLLEPAENDLAEVQVTATRSSRSINDIPTRIETITAGELHEKAVMQPGNIRMLLTESTGIQTQQTSAVSGSASIRIQGLDGRYTLLLKDGFPSYSGFSGGLSILQIPPLDLKRVEVIKGSSSTLYGGGAIAGLVNLVTKEPAEKRELSFLVNANQTGALDLNAYYGQKFDKVGFTLFTTRNSQAAWNNNHDAFSDIPHFTRYTINPKLFYYINPSTTLSLGLNSSFENRLGGDMQVIKGKADNAHSYFERNKTDRYATQLKLEKRFADKSVLTLKNSIGYFNRKIELPDYVFAGRQNSSFSEATYLLPKEKTEWVAGISLVTDKFKQTNTTPYPLDYHLVTSGIFLQNNWKPVEKFVLETGLRTDYTNQHDVFVLPRISAMYKFNSHFTSRIGGGLGYKAPNIFSEDAEEKSFRNIQPLVLSATKPERSAGINFDVNYKGRLGNDISISVNQLFFYTRLKNPLLLDTIPLTNGNYAFYNANGYLTSKGFETNIRLGYDEWSVYLGYTFTDAERDFKPASAVNPLTAKHRLNFNLMYEVEEKWRLAYECFYTGRQQLTNGEQVRDYWVMGMSGERRFGHFSVFVNFENLLDTRQSRWEPMYTGSVQQPHFREIYTPIDGFIFNGGFRVTL</sequence>
<keyword evidence="4 10" id="KW-0812">Transmembrane</keyword>
<dbReference type="GO" id="GO:0015344">
    <property type="term" value="F:siderophore uptake transmembrane transporter activity"/>
    <property type="evidence" value="ECO:0007669"/>
    <property type="project" value="TreeGrafter"/>
</dbReference>
<dbReference type="Pfam" id="PF13715">
    <property type="entry name" value="CarbopepD_reg_2"/>
    <property type="match status" value="1"/>
</dbReference>
<evidence type="ECO:0000259" key="12">
    <source>
        <dbReference type="Pfam" id="PF00593"/>
    </source>
</evidence>
<evidence type="ECO:0000256" key="3">
    <source>
        <dbReference type="ARBA" id="ARBA00022452"/>
    </source>
</evidence>
<reference evidence="14 15" key="1">
    <citation type="submission" date="2019-12" db="EMBL/GenBank/DDBJ databases">
        <title>The draft genomic sequence of strain Chitinophaga oryziterrae JCM 16595.</title>
        <authorList>
            <person name="Zhang X."/>
        </authorList>
    </citation>
    <scope>NUCLEOTIDE SEQUENCE [LARGE SCALE GENOMIC DNA]</scope>
    <source>
        <strain evidence="14 15">JCM 16595</strain>
    </source>
</reference>
<keyword evidence="8 14" id="KW-0675">Receptor</keyword>
<evidence type="ECO:0000256" key="9">
    <source>
        <dbReference type="ARBA" id="ARBA00023237"/>
    </source>
</evidence>
<dbReference type="PROSITE" id="PS52016">
    <property type="entry name" value="TONB_DEPENDENT_REC_3"/>
    <property type="match status" value="1"/>
</dbReference>
<comment type="caution">
    <text evidence="14">The sequence shown here is derived from an EMBL/GenBank/DDBJ whole genome shotgun (WGS) entry which is preliminary data.</text>
</comment>
<evidence type="ECO:0000256" key="1">
    <source>
        <dbReference type="ARBA" id="ARBA00004571"/>
    </source>
</evidence>
<evidence type="ECO:0000256" key="5">
    <source>
        <dbReference type="ARBA" id="ARBA00022729"/>
    </source>
</evidence>
<dbReference type="InterPro" id="IPR036942">
    <property type="entry name" value="Beta-barrel_TonB_sf"/>
</dbReference>
<gene>
    <name evidence="14" type="ORF">GO495_13960</name>
</gene>
<evidence type="ECO:0000256" key="7">
    <source>
        <dbReference type="ARBA" id="ARBA00023136"/>
    </source>
</evidence>
<feature type="domain" description="TonB-dependent receptor plug" evidence="13">
    <location>
        <begin position="118"/>
        <end position="225"/>
    </location>
</feature>
<evidence type="ECO:0000256" key="6">
    <source>
        <dbReference type="ARBA" id="ARBA00023077"/>
    </source>
</evidence>
<dbReference type="Pfam" id="PF00593">
    <property type="entry name" value="TonB_dep_Rec_b-barrel"/>
    <property type="match status" value="1"/>
</dbReference>
<feature type="domain" description="TonB-dependent receptor-like beta-barrel" evidence="12">
    <location>
        <begin position="275"/>
        <end position="681"/>
    </location>
</feature>